<evidence type="ECO:0000256" key="2">
    <source>
        <dbReference type="ARBA" id="ARBA00008178"/>
    </source>
</evidence>
<gene>
    <name evidence="6" type="ORF">CJN711_LOCUS15134</name>
</gene>
<dbReference type="Gene3D" id="3.90.25.10">
    <property type="entry name" value="UDP-galactose 4-epimerase, domain 1"/>
    <property type="match status" value="1"/>
</dbReference>
<dbReference type="Proteomes" id="UP000663855">
    <property type="component" value="Unassembled WGS sequence"/>
</dbReference>
<dbReference type="PANTHER" id="PTHR43000">
    <property type="entry name" value="DTDP-D-GLUCOSE 4,6-DEHYDRATASE-RELATED"/>
    <property type="match status" value="1"/>
</dbReference>
<accession>A0A815AX25</accession>
<proteinExistence type="inferred from homology"/>
<name>A0A815AX25_9BILA</name>
<dbReference type="EMBL" id="CAJNOV010006908">
    <property type="protein sequence ID" value="CAF1264004.1"/>
    <property type="molecule type" value="Genomic_DNA"/>
</dbReference>
<evidence type="ECO:0000256" key="1">
    <source>
        <dbReference type="ARBA" id="ARBA00001539"/>
    </source>
</evidence>
<evidence type="ECO:0000259" key="5">
    <source>
        <dbReference type="Pfam" id="PF16363"/>
    </source>
</evidence>
<evidence type="ECO:0000256" key="4">
    <source>
        <dbReference type="ARBA" id="ARBA00067702"/>
    </source>
</evidence>
<evidence type="ECO:0000313" key="7">
    <source>
        <dbReference type="Proteomes" id="UP000663855"/>
    </source>
</evidence>
<dbReference type="GO" id="GO:0009225">
    <property type="term" value="P:nucleotide-sugar metabolic process"/>
    <property type="evidence" value="ECO:0007669"/>
    <property type="project" value="UniProtKB-ARBA"/>
</dbReference>
<comment type="catalytic activity">
    <reaction evidence="1">
        <text>dTDP-alpha-D-glucose = dTDP-4-dehydro-6-deoxy-alpha-D-glucose + H2O</text>
        <dbReference type="Rhea" id="RHEA:17221"/>
        <dbReference type="ChEBI" id="CHEBI:15377"/>
        <dbReference type="ChEBI" id="CHEBI:57477"/>
        <dbReference type="ChEBI" id="CHEBI:57649"/>
        <dbReference type="EC" id="4.2.1.46"/>
    </reaction>
</comment>
<dbReference type="InterPro" id="IPR036291">
    <property type="entry name" value="NAD(P)-bd_dom_sf"/>
</dbReference>
<evidence type="ECO:0000313" key="6">
    <source>
        <dbReference type="EMBL" id="CAF1264004.1"/>
    </source>
</evidence>
<feature type="domain" description="NAD(P)-binding" evidence="5">
    <location>
        <begin position="655"/>
        <end position="957"/>
    </location>
</feature>
<dbReference type="EC" id="4.2.1.46" evidence="3"/>
<sequence>MPPVSKRLRHTVAFNTRRSKESLVSKRSEDYSYEQQKEEFTTLFKLDDQIDHIDFQNDSIINDISDLFSYCNTQINTRFLSTLVYMSLRRFGHTRRVVDSFLTTIGGLTAKTCQKWTNLLVHNDFDDFIEDGRGGKQCDSFWDLHTDLEMEAKDFAFQECSKKEATFTAETLAKFIDERFYDLNNLKKAEDKLIRSIESCRLDLRRFGCKYTENKARPYFLGHEREDVVQHREQFVTYFMEHKDHFYTITEGEQPKWVKPTGHPIVLLCHDESTYKSGEISAKRWIVEDNAPFYNKGRGRSIMASEFLVMHDSGPFFSLNDKEFKRASNKYPDLNNDSNITYETQTASATMNIGGNNYFDNETILKQFERLFQLLYFKVAYKDHDFVCLVDNARTHTAAEYSVNDFAMKPGGRCPVDAIEYVDDQNVKVTIECYDDDGESKGLLKLAEELNLHIPQNCKLLELKEIVSEHAAFKNVSKLEKLGAKYGIKIIFAPKFHCETNPIEGFWCHSKHANVLTPICDEDINETYFQSLWATNSEEFHRVAILSDVLPILLALVHDGKANGHVDICNKGTISLKFFQKLSSNEIKQEDIIPQSIEVEDITDKFAGWNKKMISPETRQLYQASFLLPNVLKSIEQALQRQKLNVNSNKSKVLLVTGGCGFIGSTFINHWIETYPNDKIINIDRLDPVANTNNISNPNSSNYSLIVADIKNKDIVLHLCNQYNITHIIHFAVQAHLDNSFGNSVTFTESNVYGTHSVLEASRIYGKIQKFIHISTDEVYGETSSGSNQEICLLNPLNPYAATIAAAEFLVKSYGESFKLPYCIIRLCNVYGPRQHIEKVIPTFIQNLLEGGKIKIHGNGKQIHNFLYVDDVIDAIEIVLNKGKMKMIYNIGTTNQFNVLDIAQCILEKLQISKNLDDVALYVKSRSFTEKRYCTASGLVKMLGWKERISFDQGLENTIQWFKSNSDYWTK</sequence>
<dbReference type="AlphaFoldDB" id="A0A815AX25"/>
<comment type="caution">
    <text evidence="6">The sequence shown here is derived from an EMBL/GenBank/DDBJ whole genome shotgun (WGS) entry which is preliminary data.</text>
</comment>
<dbReference type="GO" id="GO:0008460">
    <property type="term" value="F:dTDP-glucose 4,6-dehydratase activity"/>
    <property type="evidence" value="ECO:0007669"/>
    <property type="project" value="UniProtKB-EC"/>
</dbReference>
<reference evidence="6" key="1">
    <citation type="submission" date="2021-02" db="EMBL/GenBank/DDBJ databases">
        <authorList>
            <person name="Nowell W R."/>
        </authorList>
    </citation>
    <scope>NUCLEOTIDE SEQUENCE</scope>
</reference>
<evidence type="ECO:0000256" key="3">
    <source>
        <dbReference type="ARBA" id="ARBA00011990"/>
    </source>
</evidence>
<organism evidence="6 7">
    <name type="scientific">Rotaria magnacalcarata</name>
    <dbReference type="NCBI Taxonomy" id="392030"/>
    <lineage>
        <taxon>Eukaryota</taxon>
        <taxon>Metazoa</taxon>
        <taxon>Spiralia</taxon>
        <taxon>Gnathifera</taxon>
        <taxon>Rotifera</taxon>
        <taxon>Eurotatoria</taxon>
        <taxon>Bdelloidea</taxon>
        <taxon>Philodinida</taxon>
        <taxon>Philodinidae</taxon>
        <taxon>Rotaria</taxon>
    </lineage>
</organism>
<protein>
    <recommendedName>
        <fullName evidence="4">dTDP-D-glucose 4,6-dehydratase</fullName>
        <ecNumber evidence="3">4.2.1.46</ecNumber>
    </recommendedName>
</protein>
<comment type="similarity">
    <text evidence="2">Belongs to the NAD(P)-dependent epimerase/dehydratase family. dTDP-glucose dehydratase subfamily.</text>
</comment>
<dbReference type="FunFam" id="3.40.50.720:FF:000304">
    <property type="entry name" value="UDP-glucose 4,6-dehydratase"/>
    <property type="match status" value="1"/>
</dbReference>
<dbReference type="Pfam" id="PF16363">
    <property type="entry name" value="GDP_Man_Dehyd"/>
    <property type="match status" value="1"/>
</dbReference>
<dbReference type="Gene3D" id="3.40.50.720">
    <property type="entry name" value="NAD(P)-binding Rossmann-like Domain"/>
    <property type="match status" value="1"/>
</dbReference>
<dbReference type="InterPro" id="IPR016040">
    <property type="entry name" value="NAD(P)-bd_dom"/>
</dbReference>
<dbReference type="SUPFAM" id="SSF51735">
    <property type="entry name" value="NAD(P)-binding Rossmann-fold domains"/>
    <property type="match status" value="1"/>
</dbReference>